<evidence type="ECO:0000313" key="2">
    <source>
        <dbReference type="Proteomes" id="UP000270988"/>
    </source>
</evidence>
<evidence type="ECO:0000313" key="1">
    <source>
        <dbReference type="EMBL" id="VEJ30562.1"/>
    </source>
</evidence>
<dbReference type="Proteomes" id="UP000270988">
    <property type="component" value="Chromosome"/>
</dbReference>
<gene>
    <name evidence="1" type="ORF">NCTC10918_01846</name>
</gene>
<sequence>MNDICHHCCDREEHGGLFKILSTVKTTTCSITGRKQLIRRLFFFHSLYRSMSWLSLTARLNHEI</sequence>
<organism evidence="1 2">
    <name type="scientific">Rothia dentocariosa</name>
    <dbReference type="NCBI Taxonomy" id="2047"/>
    <lineage>
        <taxon>Bacteria</taxon>
        <taxon>Bacillati</taxon>
        <taxon>Actinomycetota</taxon>
        <taxon>Actinomycetes</taxon>
        <taxon>Micrococcales</taxon>
        <taxon>Micrococcaceae</taxon>
        <taxon>Rothia</taxon>
    </lineage>
</organism>
<proteinExistence type="predicted"/>
<name>A0A3S4Y4Z6_9MICC</name>
<dbReference type="EMBL" id="LR134521">
    <property type="protein sequence ID" value="VEJ30562.1"/>
    <property type="molecule type" value="Genomic_DNA"/>
</dbReference>
<reference evidence="1 2" key="1">
    <citation type="submission" date="2018-12" db="EMBL/GenBank/DDBJ databases">
        <authorList>
            <consortium name="Pathogen Informatics"/>
        </authorList>
    </citation>
    <scope>NUCLEOTIDE SEQUENCE [LARGE SCALE GENOMIC DNA]</scope>
    <source>
        <strain evidence="1 2">NCTC10918</strain>
    </source>
</reference>
<protein>
    <submittedName>
        <fullName evidence="1">Uncharacterized protein</fullName>
    </submittedName>
</protein>
<accession>A0A3S4Y4Z6</accession>
<dbReference type="AlphaFoldDB" id="A0A3S4Y4Z6"/>